<reference evidence="2 3" key="1">
    <citation type="submission" date="2018-03" db="EMBL/GenBank/DDBJ databases">
        <title>Genomic Encyclopedia of Type Strains, Phase III (KMG-III): the genomes of soil and plant-associated and newly described type strains.</title>
        <authorList>
            <person name="Whitman W."/>
        </authorList>
    </citation>
    <scope>NUCLEOTIDE SEQUENCE [LARGE SCALE GENOMIC DNA]</scope>
    <source>
        <strain evidence="2 3">CGMCC 1.12484</strain>
    </source>
</reference>
<protein>
    <submittedName>
        <fullName evidence="2">Uncharacterized protein</fullName>
    </submittedName>
</protein>
<sequence>MDYLSANNTRISVRMNHLDSVRWKKRDKDGRYGIIRRSRGYRLVPNDVYPGAKEEADRLATFLEEVAVPDGLHGRGVAELIHRSDEGSFDFSGQEGRDGEVDAGGSDIHLATQW</sequence>
<evidence type="ECO:0000313" key="3">
    <source>
        <dbReference type="Proteomes" id="UP000237983"/>
    </source>
</evidence>
<organism evidence="2 3">
    <name type="scientific">Glaciihabitans tibetensis</name>
    <dbReference type="NCBI Taxonomy" id="1266600"/>
    <lineage>
        <taxon>Bacteria</taxon>
        <taxon>Bacillati</taxon>
        <taxon>Actinomycetota</taxon>
        <taxon>Actinomycetes</taxon>
        <taxon>Micrococcales</taxon>
        <taxon>Microbacteriaceae</taxon>
        <taxon>Glaciihabitans</taxon>
    </lineage>
</organism>
<comment type="caution">
    <text evidence="2">The sequence shown here is derived from an EMBL/GenBank/DDBJ whole genome shotgun (WGS) entry which is preliminary data.</text>
</comment>
<keyword evidence="3" id="KW-1185">Reference proteome</keyword>
<dbReference type="EMBL" id="PVTL01000004">
    <property type="protein sequence ID" value="PRY68389.1"/>
    <property type="molecule type" value="Genomic_DNA"/>
</dbReference>
<accession>A0A2T0VDX3</accession>
<gene>
    <name evidence="2" type="ORF">B0I08_10491</name>
</gene>
<dbReference type="AlphaFoldDB" id="A0A2T0VDX3"/>
<evidence type="ECO:0000313" key="2">
    <source>
        <dbReference type="EMBL" id="PRY68389.1"/>
    </source>
</evidence>
<name>A0A2T0VDX3_9MICO</name>
<proteinExistence type="predicted"/>
<evidence type="ECO:0000256" key="1">
    <source>
        <dbReference type="SAM" id="MobiDB-lite"/>
    </source>
</evidence>
<dbReference type="Proteomes" id="UP000237983">
    <property type="component" value="Unassembled WGS sequence"/>
</dbReference>
<feature type="region of interest" description="Disordered" evidence="1">
    <location>
        <begin position="87"/>
        <end position="114"/>
    </location>
</feature>